<name>X0U6W1_9ZZZZ</name>
<keyword evidence="1" id="KW-0812">Transmembrane</keyword>
<comment type="caution">
    <text evidence="2">The sequence shown here is derived from an EMBL/GenBank/DDBJ whole genome shotgun (WGS) entry which is preliminary data.</text>
</comment>
<gene>
    <name evidence="2" type="ORF">S01H1_09521</name>
</gene>
<reference evidence="2" key="1">
    <citation type="journal article" date="2014" name="Front. Microbiol.">
        <title>High frequency of phylogenetically diverse reductive dehalogenase-homologous genes in deep subseafloor sedimentary metagenomes.</title>
        <authorList>
            <person name="Kawai M."/>
            <person name="Futagami T."/>
            <person name="Toyoda A."/>
            <person name="Takaki Y."/>
            <person name="Nishi S."/>
            <person name="Hori S."/>
            <person name="Arai W."/>
            <person name="Tsubouchi T."/>
            <person name="Morono Y."/>
            <person name="Uchiyama I."/>
            <person name="Ito T."/>
            <person name="Fujiyama A."/>
            <person name="Inagaki F."/>
            <person name="Takami H."/>
        </authorList>
    </citation>
    <scope>NUCLEOTIDE SEQUENCE</scope>
    <source>
        <strain evidence="2">Expedition CK06-06</strain>
    </source>
</reference>
<evidence type="ECO:0008006" key="3">
    <source>
        <dbReference type="Google" id="ProtNLM"/>
    </source>
</evidence>
<keyword evidence="1" id="KW-0472">Membrane</keyword>
<proteinExistence type="predicted"/>
<feature type="non-terminal residue" evidence="2">
    <location>
        <position position="123"/>
    </location>
</feature>
<accession>X0U6W1</accession>
<protein>
    <recommendedName>
        <fullName evidence="3">Energy-coupling factor transporter transmembrane protein EcfT</fullName>
    </recommendedName>
</protein>
<organism evidence="2">
    <name type="scientific">marine sediment metagenome</name>
    <dbReference type="NCBI Taxonomy" id="412755"/>
    <lineage>
        <taxon>unclassified sequences</taxon>
        <taxon>metagenomes</taxon>
        <taxon>ecological metagenomes</taxon>
    </lineage>
</organism>
<sequence>MSIEYVPGNTILHRMHPVTKVAFLAGMFITIQFFIDVISIVTILAFVIFWWLVGRLPARRVLKYAYFFVTVFVIFLLAQGFFYWRGITAMFYLGDFLGFPGANLLPYTYEGFFIGIGMCLRIV</sequence>
<dbReference type="AlphaFoldDB" id="X0U6W1"/>
<feature type="transmembrane region" description="Helical" evidence="1">
    <location>
        <begin position="104"/>
        <end position="122"/>
    </location>
</feature>
<evidence type="ECO:0000256" key="1">
    <source>
        <dbReference type="SAM" id="Phobius"/>
    </source>
</evidence>
<keyword evidence="1" id="KW-1133">Transmembrane helix</keyword>
<evidence type="ECO:0000313" key="2">
    <source>
        <dbReference type="EMBL" id="GAF84255.1"/>
    </source>
</evidence>
<feature type="transmembrane region" description="Helical" evidence="1">
    <location>
        <begin position="22"/>
        <end position="52"/>
    </location>
</feature>
<feature type="transmembrane region" description="Helical" evidence="1">
    <location>
        <begin position="64"/>
        <end position="84"/>
    </location>
</feature>
<dbReference type="EMBL" id="BARS01004865">
    <property type="protein sequence ID" value="GAF84255.1"/>
    <property type="molecule type" value="Genomic_DNA"/>
</dbReference>